<dbReference type="GO" id="GO:0004853">
    <property type="term" value="F:uroporphyrinogen decarboxylase activity"/>
    <property type="evidence" value="ECO:0007669"/>
    <property type="project" value="InterPro"/>
</dbReference>
<dbReference type="AlphaFoldDB" id="A0A1D8S691"/>
<evidence type="ECO:0000259" key="1">
    <source>
        <dbReference type="Pfam" id="PF01208"/>
    </source>
</evidence>
<evidence type="ECO:0000313" key="5">
    <source>
        <dbReference type="Proteomes" id="UP000186165"/>
    </source>
</evidence>
<dbReference type="PANTHER" id="PTHR47099:SF1">
    <property type="entry name" value="METHYLCOBAMIDE:COM METHYLTRANSFERASE MTBA"/>
    <property type="match status" value="1"/>
</dbReference>
<dbReference type="OrthoDB" id="108701at2157"/>
<accession>A0A1J1ADJ9</accession>
<dbReference type="SUPFAM" id="SSF51726">
    <property type="entry name" value="UROD/MetE-like"/>
    <property type="match status" value="1"/>
</dbReference>
<dbReference type="Gene3D" id="3.20.20.210">
    <property type="match status" value="1"/>
</dbReference>
<name>A0A1D8S691_9EURY</name>
<proteinExistence type="predicted"/>
<dbReference type="EMBL" id="CP016070">
    <property type="protein sequence ID" value="AOW80882.1"/>
    <property type="molecule type" value="Genomic_DNA"/>
</dbReference>
<dbReference type="EMBL" id="CP016804">
    <property type="protein sequence ID" value="APE96220.1"/>
    <property type="molecule type" value="Genomic_DNA"/>
</dbReference>
<reference evidence="3" key="3">
    <citation type="journal article" date="2017" name="ISME J.">
        <title>Discovery of anaerobic lithoheterotrophic haloarchaea, ubiquitous in hypersaline habitats.</title>
        <authorList>
            <person name="Sorokin D.Y."/>
            <person name="Messina E."/>
            <person name="Smedile F."/>
            <person name="Roman P."/>
            <person name="Damste J.S.S."/>
            <person name="Ciordia S."/>
            <person name="Mena M.C."/>
            <person name="Ferrer M."/>
            <person name="Golyshin P.N."/>
            <person name="Kublanov I.V."/>
            <person name="Samarov N.I."/>
            <person name="Toshchakov S.V."/>
            <person name="La Cono V."/>
            <person name="Yakimov M.M."/>
        </authorList>
    </citation>
    <scope>NUCLEOTIDE SEQUENCE</scope>
    <source>
        <strain evidence="3">HSR6</strain>
    </source>
</reference>
<dbReference type="STRING" id="1873524.HSR6_1783"/>
<evidence type="ECO:0000313" key="4">
    <source>
        <dbReference type="Proteomes" id="UP000185608"/>
    </source>
</evidence>
<dbReference type="Proteomes" id="UP000186165">
    <property type="component" value="Chromosome"/>
</dbReference>
<dbReference type="GO" id="GO:0006779">
    <property type="term" value="P:porphyrin-containing compound biosynthetic process"/>
    <property type="evidence" value="ECO:0007669"/>
    <property type="project" value="InterPro"/>
</dbReference>
<dbReference type="Proteomes" id="UP000185608">
    <property type="component" value="Chromosome"/>
</dbReference>
<dbReference type="RefSeq" id="WP_070365542.1">
    <property type="nucleotide sequence ID" value="NZ_CP016070.1"/>
</dbReference>
<accession>A0A1D8S691</accession>
<evidence type="ECO:0000313" key="3">
    <source>
        <dbReference type="EMBL" id="APE96220.1"/>
    </source>
</evidence>
<evidence type="ECO:0000313" key="2">
    <source>
        <dbReference type="EMBL" id="AOW80882.1"/>
    </source>
</evidence>
<dbReference type="GeneID" id="30418314"/>
<dbReference type="Pfam" id="PF01208">
    <property type="entry name" value="URO-D"/>
    <property type="match status" value="1"/>
</dbReference>
<dbReference type="KEGG" id="hhsr:HSR6_1783"/>
<keyword evidence="5" id="KW-1185">Reference proteome</keyword>
<dbReference type="PANTHER" id="PTHR47099">
    <property type="entry name" value="METHYLCOBAMIDE:COM METHYLTRANSFERASE MTBA"/>
    <property type="match status" value="1"/>
</dbReference>
<gene>
    <name evidence="3" type="ORF">HSR6_1783</name>
    <name evidence="2" type="ORF">HTSR_1712</name>
</gene>
<dbReference type="InterPro" id="IPR038071">
    <property type="entry name" value="UROD/MetE-like_sf"/>
</dbReference>
<dbReference type="InterPro" id="IPR052024">
    <property type="entry name" value="Methanogen_methyltrans"/>
</dbReference>
<feature type="domain" description="Uroporphyrinogen decarboxylase (URO-D)" evidence="1">
    <location>
        <begin position="224"/>
        <end position="424"/>
    </location>
</feature>
<protein>
    <submittedName>
        <fullName evidence="2">Uroporphyrinogen-III decarboxylase</fullName>
    </submittedName>
</protein>
<dbReference type="InterPro" id="IPR000257">
    <property type="entry name" value="Uroporphyrinogen_deCOase"/>
</dbReference>
<reference evidence="5" key="2">
    <citation type="submission" date="2016-08" db="EMBL/GenBank/DDBJ databases">
        <title>Discovery of first anaerobic lithoheterotrophic haloarchae widely represented in hypersaline habitats.</title>
        <authorList>
            <person name="Sorokin D.Y."/>
            <person name="Kublanov I.V."/>
            <person name="Roman P."/>
            <person name="Sinninghe Damste J.S."/>
            <person name="Golyshin P.N."/>
            <person name="Rojo D."/>
            <person name="Ciordia S."/>
            <person name="Mena Md.C."/>
            <person name="Ferrer M."/>
            <person name="Smedile F."/>
            <person name="Messina E."/>
            <person name="La Cono V."/>
            <person name="Yakimov M.M."/>
        </authorList>
    </citation>
    <scope>NUCLEOTIDE SEQUENCE [LARGE SCALE GENOMIC DNA]</scope>
    <source>
        <strain evidence="5">HSR6</strain>
    </source>
</reference>
<organism evidence="2 4">
    <name type="scientific">Halodesulfurarchaeum formicicum</name>
    <dbReference type="NCBI Taxonomy" id="1873524"/>
    <lineage>
        <taxon>Archaea</taxon>
        <taxon>Methanobacteriati</taxon>
        <taxon>Methanobacteriota</taxon>
        <taxon>Stenosarchaea group</taxon>
        <taxon>Halobacteria</taxon>
        <taxon>Halobacteriales</taxon>
        <taxon>Halobacteriaceae</taxon>
        <taxon>Halodesulfurarchaeum</taxon>
    </lineage>
</organism>
<sequence>MVSLDSWANGEHVDFESAEAAEKYKRKATRLKDAVVGNTPDRVPVRVRSGYLAGHQADVTFEEMMYDAEKAAAAYREFLEEFDPDNNHVTIEPPGKPADILDYNLYNWPGNGVDENSGFQALEGEYMTAADYDEFIANPESWFLKQYMTRVFGELEGLGKLPNFSLSQELPMIKPLTLPFGDSEVQHALESLMDAGDAMAEWQEKVGVVASEAEAKGYPSFSGGYSKAPFDTIADMLRGTRNAMIDMRKRPEKIKAATRAVTPMMKDLGTSGPEATGSPFVLFVLHKGADNFMSQDDFEEFYWPTLKETMEAVIDEGYVPLMFAEGTYDARLEFLAENHPEGPTVWIFDRTDVREAHEILGDTVTVAGGVSTSLMKTAEPEAIQAHCKELAEDIGRERFILTTSARIYRTPKENIHAMINSVKEN</sequence>
<dbReference type="KEGG" id="halh:HTSR_1712"/>
<reference evidence="2 4" key="1">
    <citation type="submission" date="2016-06" db="EMBL/GenBank/DDBJ databases">
        <title>Discovery of anaerobic lithoheterotrophic haloarchaeon capable of sulfur respiration by hydrogen and formate.</title>
        <authorList>
            <person name="Sorokin D.Y."/>
            <person name="Kublanov I.V."/>
            <person name="Roman P."/>
            <person name="Sinninghe Damste J.S."/>
            <person name="Golyshin P.N."/>
            <person name="Rojo D."/>
            <person name="Ciordia S."/>
            <person name="Mena Md.C."/>
            <person name="Ferrer M."/>
            <person name="Smedile F."/>
            <person name="Messina E."/>
            <person name="La Cono V."/>
            <person name="Yakimov M.M."/>
        </authorList>
    </citation>
    <scope>NUCLEOTIDE SEQUENCE [LARGE SCALE GENOMIC DNA]</scope>
    <source>
        <strain evidence="2 4">HTSR1</strain>
    </source>
</reference>